<feature type="zinc finger region" description="C3H1-type" evidence="8">
    <location>
        <begin position="111"/>
        <end position="142"/>
    </location>
</feature>
<dbReference type="FunFam" id="3.40.50.300:FF:001660">
    <property type="entry name" value="NF-X1 finger and helicase protein, putative"/>
    <property type="match status" value="1"/>
</dbReference>
<dbReference type="Pfam" id="PF26600">
    <property type="entry name" value="zf-CHCC_shd"/>
    <property type="match status" value="1"/>
</dbReference>
<dbReference type="CDD" id="cd06008">
    <property type="entry name" value="NF-X1-zinc-finger"/>
    <property type="match status" value="1"/>
</dbReference>
<keyword evidence="10" id="KW-0812">Transmembrane</keyword>
<dbReference type="Pfam" id="PF13086">
    <property type="entry name" value="AAA_11"/>
    <property type="match status" value="1"/>
</dbReference>
<dbReference type="InterPro" id="IPR046439">
    <property type="entry name" value="ZF_RZ_dom"/>
</dbReference>
<feature type="domain" description="RZ-type" evidence="12">
    <location>
        <begin position="1824"/>
        <end position="1905"/>
    </location>
</feature>
<gene>
    <name evidence="13" type="ORF">C2S_7125</name>
</gene>
<dbReference type="InterPro" id="IPR058254">
    <property type="entry name" value="zf-CHCC_shd"/>
</dbReference>
<evidence type="ECO:0000256" key="7">
    <source>
        <dbReference type="ARBA" id="ARBA00022859"/>
    </source>
</evidence>
<dbReference type="SUPFAM" id="SSF52540">
    <property type="entry name" value="P-loop containing nucleoside triphosphate hydrolases"/>
    <property type="match status" value="1"/>
</dbReference>
<evidence type="ECO:0000256" key="1">
    <source>
        <dbReference type="ARBA" id="ARBA00004496"/>
    </source>
</evidence>
<dbReference type="GO" id="GO:0002376">
    <property type="term" value="P:immune system process"/>
    <property type="evidence" value="ECO:0007669"/>
    <property type="project" value="UniProtKB-KW"/>
</dbReference>
<dbReference type="PANTHER" id="PTHR10887:SF445">
    <property type="entry name" value="NFX1-TYPE ZINC FINGER-CONTAINING PROTEIN 1"/>
    <property type="match status" value="1"/>
</dbReference>
<dbReference type="InterPro" id="IPR041679">
    <property type="entry name" value="DNA2/NAM7-like_C"/>
</dbReference>
<keyword evidence="5" id="KW-0347">Helicase</keyword>
<sequence length="1917" mass="213477">HCKWLATEQHCQTTSFTGKISMKSGPRQPSESQWENYAISSVRSPSSLHPHSSNINPFLLTLKRILYTQKTITNTELRKQESSIISEQTLIFLHLYSPWSREVGVMEALAPAKTSDPRFAVTSNEGTHCNFGKNCRFLHDTSLLSGSSVPQTPAPNANRDINKRQTIWKTQLRKDPSNFRGSSAMKELQKFWQRALDVLNDDDHEFHQKLAQELVNDNGNGPRYVLQTAENESSSGIEAMKPSFLFLQVISHSSLTDQLSISTHIGTIYTLFAGTNGDRSISLLSSLCEQALENTELIADILSQNFQTLVTRTRLCEELPDLMESVDKLIAKMAEDDPEANFDQFLERASVLKRMNIEYPGGRHDNDFADITKIAILPTYGEAVSEQEEYLPSTNFTDPHVLDDPLQRHIDSMFRLVRHDILGPVKDILADLSRSDNIMAGRLSNRNPQAQVYLATCVDKLVSSKKRGTEAVLTFRPPQHILDKSLEKQQAWWKASSRLGCGTLVCFLAPGIEGVSMLFFQVTDKRTGRAGKDDADSNSDIAPLYGAPSITVKLANHSRDDLLLLAKLYNTKALGVLVDFNGVIPDTFVPILKNLQRIKGENHIAFQQWILPSPPEDRIVAIPDYARGLDFNFSLRCKDKAVDVSLDPKEPQNLNTEELEEATGLDAGQCRGLVGALTREYALIQGPPGTGKSYLGVQLLRVLLAAKQKAHLGPILIICYTNHALDQFLKHLLDVGITRIIRIGGRSVTPELEGLNLRVVSKETQKAVGERMTLASAFTQKDSSAYTATEAVTSLRLRRNGPSWELLGDFLVEDNSDIYEQFADTENELTGEDGDPLLMWLAAGDADIQEPARSNLMETTIAAEKDVNMLSRWERHTLVEDWLKRHEEEQTDVLFEAMDDVEEQWKNINRVHDGVNQRTLVQAEVIGLTTTSLAGRIDMLRSLKCKVVICEEAGEVKEADIISALMPGVEHLIQIGDHKQLRPQINNFDLSLESTSGQKWQLDRSQFERRAEGEPGLSPTPFAQLDVQRRMRPEVSRLIRGVYPDLKDHQNVQNLPDVVGMLDNVFWLDHSHEEDNGGDGTRVRSHSNKWETDMATALIRHLVRQGKYRAEDIALLTPYMGQLQQLKAALSSDFEICLGDRDRDQLAQEDFTDDLTSNNTVEKKKLLQTIRLATVDNFQGEEAKVIVVSLVRSNPERKVGFLRIENRINILLSRAKHGMYLIGNTETCLNVPMWADVHEILTDANAVGKELKLCCPRHPATPITCSEPEHFLTRSPEGGCTLHCSRRLEPCGHMCQATCHSDAMHDAFSCTRPCPRLRATCDHICPQLCGQPCGPCLIKVHNVELPCGHVIKTLSCYQTQDLASVQCPHPVERELPHCGHTVTMKCHQLGNTASTRTALIVVVALTVVVTTDALGSAILEKTVEVVGNLARFNALTLLVILSATSHAPLVLSLVLGRVLTRALVRCHAQHPVINFLATNDATRCCPVECSNKKMAIVDLLEFRSYSKINLYETPIIVLGCGHFFTSETLDGLVGLDEVYTTDMFGSYAGLKDITTSLTEKTPCCPSCKRSIRQFATKRYNRVINRAVMDDICKRFLIKGRESLVKLNHKLLKAETSLASSRRSTAPGHHHTATTFFRERHMVIQQVEDNAVALQKMMGEENQPIKKLYDAIATSRPQGSGGSQSVALLMDAMKLSQPSPDNQILLGARLLAIEAQQVQLMDAYAVSKMNGWKLHENALTLPVPDEWFKACKELMREANEEKLPRIFIAAALAFAKVARLQKQPKGEDDSSSARGDENKTGHVATARGLLTTALESCSKFADGEILKKRVQYMMELYDPNGPQGMATHSGHWYNCVNGHPFAVGDCGMPMEEAHCPECGEPIGGSRHRLVQGVTRAEEMEAPARQAEGPVGRRVPELI</sequence>
<dbReference type="CDD" id="cd18808">
    <property type="entry name" value="SF1_C_Upf1"/>
    <property type="match status" value="1"/>
</dbReference>
<keyword evidence="7" id="KW-0391">Immunity</keyword>
<accession>A0A9Q9RLK0</accession>
<dbReference type="Proteomes" id="UP000760494">
    <property type="component" value="Unassembled WGS sequence"/>
</dbReference>
<dbReference type="PANTHER" id="PTHR10887">
    <property type="entry name" value="DNA2/NAM7 HELICASE FAMILY"/>
    <property type="match status" value="1"/>
</dbReference>
<dbReference type="CDD" id="cd17936">
    <property type="entry name" value="EEXXEc_NFX1"/>
    <property type="match status" value="1"/>
</dbReference>
<dbReference type="GO" id="GO:0008270">
    <property type="term" value="F:zinc ion binding"/>
    <property type="evidence" value="ECO:0007669"/>
    <property type="project" value="UniProtKB-KW"/>
</dbReference>
<feature type="non-terminal residue" evidence="13">
    <location>
        <position position="1917"/>
    </location>
</feature>
<protein>
    <submittedName>
        <fullName evidence="13">Uncharacterized protein</fullName>
    </submittedName>
</protein>
<dbReference type="InterPro" id="IPR000571">
    <property type="entry name" value="Znf_CCCH"/>
</dbReference>
<keyword evidence="5" id="KW-0547">Nucleotide-binding</keyword>
<evidence type="ECO:0000259" key="12">
    <source>
        <dbReference type="PROSITE" id="PS51981"/>
    </source>
</evidence>
<evidence type="ECO:0000256" key="10">
    <source>
        <dbReference type="SAM" id="Phobius"/>
    </source>
</evidence>
<dbReference type="GO" id="GO:0004386">
    <property type="term" value="F:helicase activity"/>
    <property type="evidence" value="ECO:0007669"/>
    <property type="project" value="InterPro"/>
</dbReference>
<dbReference type="PROSITE" id="PS51981">
    <property type="entry name" value="ZF_RZ"/>
    <property type="match status" value="1"/>
</dbReference>
<keyword evidence="10" id="KW-1133">Transmembrane helix</keyword>
<dbReference type="GO" id="GO:0031048">
    <property type="term" value="P:regulatory ncRNA-mediated heterochromatin formation"/>
    <property type="evidence" value="ECO:0007669"/>
    <property type="project" value="TreeGrafter"/>
</dbReference>
<keyword evidence="5" id="KW-0378">Hydrolase</keyword>
<dbReference type="Pfam" id="PF13087">
    <property type="entry name" value="AAA_12"/>
    <property type="match status" value="1"/>
</dbReference>
<dbReference type="InterPro" id="IPR027417">
    <property type="entry name" value="P-loop_NTPase"/>
</dbReference>
<keyword evidence="6 8" id="KW-0862">Zinc</keyword>
<keyword evidence="5" id="KW-0067">ATP-binding</keyword>
<evidence type="ECO:0000256" key="3">
    <source>
        <dbReference type="ARBA" id="ARBA00022723"/>
    </source>
</evidence>
<evidence type="ECO:0000256" key="6">
    <source>
        <dbReference type="ARBA" id="ARBA00022833"/>
    </source>
</evidence>
<evidence type="ECO:0000256" key="2">
    <source>
        <dbReference type="ARBA" id="ARBA00022490"/>
    </source>
</evidence>
<evidence type="ECO:0000313" key="13">
    <source>
        <dbReference type="EMBL" id="VTT68693.1"/>
    </source>
</evidence>
<feature type="transmembrane region" description="Helical" evidence="10">
    <location>
        <begin position="1398"/>
        <end position="1420"/>
    </location>
</feature>
<keyword evidence="10" id="KW-0472">Membrane</keyword>
<evidence type="ECO:0000256" key="4">
    <source>
        <dbReference type="ARBA" id="ARBA00022771"/>
    </source>
</evidence>
<dbReference type="Gene3D" id="3.40.50.300">
    <property type="entry name" value="P-loop containing nucleotide triphosphate hydrolases"/>
    <property type="match status" value="2"/>
</dbReference>
<dbReference type="InterPro" id="IPR045055">
    <property type="entry name" value="DNA2/NAM7-like"/>
</dbReference>
<comment type="caution">
    <text evidence="13">The sequence shown here is derived from an EMBL/GenBank/DDBJ whole genome shotgun (WGS) entry which is preliminary data.</text>
</comment>
<evidence type="ECO:0000256" key="5">
    <source>
        <dbReference type="ARBA" id="ARBA00022806"/>
    </source>
</evidence>
<dbReference type="InterPro" id="IPR047187">
    <property type="entry name" value="SF1_C_Upf1"/>
</dbReference>
<keyword evidence="4 8" id="KW-0863">Zinc-finger</keyword>
<dbReference type="InterPro" id="IPR041677">
    <property type="entry name" value="DNA2/NAM7_AAA_11"/>
</dbReference>
<proteinExistence type="predicted"/>
<evidence type="ECO:0000256" key="8">
    <source>
        <dbReference type="PROSITE-ProRule" id="PRU00723"/>
    </source>
</evidence>
<comment type="subcellular location">
    <subcellularLocation>
        <location evidence="1">Cytoplasm</location>
    </subcellularLocation>
</comment>
<feature type="transmembrane region" description="Helical" evidence="10">
    <location>
        <begin position="1432"/>
        <end position="1455"/>
    </location>
</feature>
<dbReference type="EMBL" id="CABFJX010000224">
    <property type="protein sequence ID" value="VTT68693.1"/>
    <property type="molecule type" value="Genomic_DNA"/>
</dbReference>
<organism evidence="13 14">
    <name type="scientific">Fusarium fujikuroi</name>
    <name type="common">Bakanae and foot rot disease fungus</name>
    <name type="synonym">Gibberella fujikuroi</name>
    <dbReference type="NCBI Taxonomy" id="5127"/>
    <lineage>
        <taxon>Eukaryota</taxon>
        <taxon>Fungi</taxon>
        <taxon>Dikarya</taxon>
        <taxon>Ascomycota</taxon>
        <taxon>Pezizomycotina</taxon>
        <taxon>Sordariomycetes</taxon>
        <taxon>Hypocreomycetidae</taxon>
        <taxon>Hypocreales</taxon>
        <taxon>Nectriaceae</taxon>
        <taxon>Fusarium</taxon>
        <taxon>Fusarium fujikuroi species complex</taxon>
    </lineage>
</organism>
<evidence type="ECO:0000259" key="11">
    <source>
        <dbReference type="PROSITE" id="PS50103"/>
    </source>
</evidence>
<evidence type="ECO:0000313" key="14">
    <source>
        <dbReference type="Proteomes" id="UP000760494"/>
    </source>
</evidence>
<keyword evidence="2" id="KW-0963">Cytoplasm</keyword>
<dbReference type="GO" id="GO:0005737">
    <property type="term" value="C:cytoplasm"/>
    <property type="evidence" value="ECO:0007669"/>
    <property type="project" value="UniProtKB-SubCell"/>
</dbReference>
<dbReference type="Pfam" id="PF20173">
    <property type="entry name" value="ZnF_RZ-type"/>
    <property type="match status" value="1"/>
</dbReference>
<feature type="domain" description="C3H1-type" evidence="11">
    <location>
        <begin position="111"/>
        <end position="142"/>
    </location>
</feature>
<evidence type="ECO:0000256" key="9">
    <source>
        <dbReference type="SAM" id="MobiDB-lite"/>
    </source>
</evidence>
<reference evidence="13" key="1">
    <citation type="submission" date="2019-05" db="EMBL/GenBank/DDBJ databases">
        <authorList>
            <person name="Piombo E."/>
        </authorList>
    </citation>
    <scope>NUCLEOTIDE SEQUENCE</scope>
    <source>
        <strain evidence="13">C2S</strain>
    </source>
</reference>
<dbReference type="PROSITE" id="PS50103">
    <property type="entry name" value="ZF_C3H1"/>
    <property type="match status" value="1"/>
</dbReference>
<name>A0A9Q9RLK0_FUSFU</name>
<keyword evidence="3 8" id="KW-0479">Metal-binding</keyword>
<dbReference type="GO" id="GO:0031380">
    <property type="term" value="C:nuclear RNA-directed RNA polymerase complex"/>
    <property type="evidence" value="ECO:0007669"/>
    <property type="project" value="TreeGrafter"/>
</dbReference>
<feature type="region of interest" description="Disordered" evidence="9">
    <location>
        <begin position="1897"/>
        <end position="1917"/>
    </location>
</feature>